<sequence length="271" mass="29192">MRVSEAERQFYLGMAGIHVWYAREPLPGAAPSPEFDFPAEPERSAFSEPLARSISAGAKAPGSRKPIGPESAQGGERLAHLQAMMAGETASGTVAATEEKPESEAASASIDRGDDAPEALVPESVAKTALKVTLGVWEVGNVLLLGELSEDASDRLQDSLANNILKALGYDEPVTVECLRWPVFANPLVPGNSFTDFTRVLKSLVGERDRRRIILLGVLGDKLPEDRDVWLGSTLGEPDVDFPHTLAELAAVPSYKRALWEQLKPLIRGKA</sequence>
<keyword evidence="3" id="KW-1185">Reference proteome</keyword>
<comment type="caution">
    <text evidence="2">The sequence shown here is derived from an EMBL/GenBank/DDBJ whole genome shotgun (WGS) entry which is preliminary data.</text>
</comment>
<dbReference type="HOGENOM" id="CLU_1033656_0_0_6"/>
<evidence type="ECO:0000313" key="2">
    <source>
        <dbReference type="EMBL" id="EON91370.1"/>
    </source>
</evidence>
<dbReference type="PATRIC" id="fig|1318628.3.peg.2872"/>
<dbReference type="EMBL" id="ASAD01000016">
    <property type="protein sequence ID" value="EON91370.1"/>
    <property type="molecule type" value="Genomic_DNA"/>
</dbReference>
<dbReference type="RefSeq" id="WP_012139008.1">
    <property type="nucleotide sequence ID" value="NZ_KE007326.1"/>
</dbReference>
<accession>R8AYE0</accession>
<feature type="region of interest" description="Disordered" evidence="1">
    <location>
        <begin position="28"/>
        <end position="73"/>
    </location>
</feature>
<organism evidence="2 3">
    <name type="scientific">Marinobacter lipolyticus SM19</name>
    <dbReference type="NCBI Taxonomy" id="1318628"/>
    <lineage>
        <taxon>Bacteria</taxon>
        <taxon>Pseudomonadati</taxon>
        <taxon>Pseudomonadota</taxon>
        <taxon>Gammaproteobacteria</taxon>
        <taxon>Pseudomonadales</taxon>
        <taxon>Marinobacteraceae</taxon>
        <taxon>Marinobacter</taxon>
    </lineage>
</organism>
<dbReference type="Proteomes" id="UP000016540">
    <property type="component" value="Unassembled WGS sequence"/>
</dbReference>
<dbReference type="AlphaFoldDB" id="R8AYE0"/>
<dbReference type="eggNOG" id="ENOG5032R5V">
    <property type="taxonomic scope" value="Bacteria"/>
</dbReference>
<gene>
    <name evidence="2" type="ORF">MARLIPOL_14370</name>
</gene>
<name>R8AYE0_9GAMM</name>
<protein>
    <submittedName>
        <fullName evidence="2">2-isopropylmalate synthase</fullName>
    </submittedName>
</protein>
<feature type="region of interest" description="Disordered" evidence="1">
    <location>
        <begin position="89"/>
        <end position="115"/>
    </location>
</feature>
<dbReference type="OrthoDB" id="6362681at2"/>
<reference evidence="2 3" key="1">
    <citation type="journal article" date="2013" name="Genome Announc.">
        <title>Draft Genome Sequence of the Moderately Halophilic Bacterium Marinobacter lipolyticus Strain SM19.</title>
        <authorList>
            <person name="Papke R.T."/>
            <person name="de la Haba R.R."/>
            <person name="Infante-Dominguez C."/>
            <person name="Perez D."/>
            <person name="Sanchez-Porro C."/>
            <person name="Lapierre P."/>
            <person name="Ventosa A."/>
        </authorList>
    </citation>
    <scope>NUCLEOTIDE SEQUENCE [LARGE SCALE GENOMIC DNA]</scope>
    <source>
        <strain evidence="2 3">SM19</strain>
    </source>
</reference>
<dbReference type="STRING" id="1318628.MARLIPOL_14370"/>
<evidence type="ECO:0000313" key="3">
    <source>
        <dbReference type="Proteomes" id="UP000016540"/>
    </source>
</evidence>
<evidence type="ECO:0000256" key="1">
    <source>
        <dbReference type="SAM" id="MobiDB-lite"/>
    </source>
</evidence>
<proteinExistence type="predicted"/>